<dbReference type="STRING" id="569365.A0A0D2CHK8"/>
<feature type="compositionally biased region" description="Polar residues" evidence="6">
    <location>
        <begin position="505"/>
        <end position="530"/>
    </location>
</feature>
<feature type="compositionally biased region" description="Polar residues" evidence="6">
    <location>
        <begin position="448"/>
        <end position="458"/>
    </location>
</feature>
<feature type="compositionally biased region" description="Basic residues" evidence="6">
    <location>
        <begin position="639"/>
        <end position="649"/>
    </location>
</feature>
<evidence type="ECO:0000256" key="2">
    <source>
        <dbReference type="ARBA" id="ARBA00022679"/>
    </source>
</evidence>
<evidence type="ECO:0000313" key="8">
    <source>
        <dbReference type="EMBL" id="KIW30593.1"/>
    </source>
</evidence>
<keyword evidence="4" id="KW-0418">Kinase</keyword>
<feature type="region of interest" description="Disordered" evidence="6">
    <location>
        <begin position="440"/>
        <end position="531"/>
    </location>
</feature>
<keyword evidence="3" id="KW-0547">Nucleotide-binding</keyword>
<keyword evidence="9" id="KW-1185">Reference proteome</keyword>
<accession>A0A0D2CHK8</accession>
<dbReference type="Pfam" id="PF07714">
    <property type="entry name" value="PK_Tyr_Ser-Thr"/>
    <property type="match status" value="1"/>
</dbReference>
<dbReference type="PANTHER" id="PTHR43671:SF13">
    <property type="entry name" value="SERINE_THREONINE-PROTEIN KINASE NEK2"/>
    <property type="match status" value="1"/>
</dbReference>
<feature type="domain" description="Protein kinase" evidence="7">
    <location>
        <begin position="42"/>
        <end position="411"/>
    </location>
</feature>
<organism evidence="8 9">
    <name type="scientific">Cladophialophora immunda</name>
    <dbReference type="NCBI Taxonomy" id="569365"/>
    <lineage>
        <taxon>Eukaryota</taxon>
        <taxon>Fungi</taxon>
        <taxon>Dikarya</taxon>
        <taxon>Ascomycota</taxon>
        <taxon>Pezizomycotina</taxon>
        <taxon>Eurotiomycetes</taxon>
        <taxon>Chaetothyriomycetidae</taxon>
        <taxon>Chaetothyriales</taxon>
        <taxon>Herpotrichiellaceae</taxon>
        <taxon>Cladophialophora</taxon>
    </lineage>
</organism>
<proteinExistence type="predicted"/>
<dbReference type="VEuPathDB" id="FungiDB:PV07_06327"/>
<evidence type="ECO:0000259" key="7">
    <source>
        <dbReference type="PROSITE" id="PS50011"/>
    </source>
</evidence>
<feature type="region of interest" description="Disordered" evidence="6">
    <location>
        <begin position="551"/>
        <end position="705"/>
    </location>
</feature>
<name>A0A0D2CHK8_9EURO</name>
<dbReference type="InterPro" id="IPR011009">
    <property type="entry name" value="Kinase-like_dom_sf"/>
</dbReference>
<dbReference type="PROSITE" id="PS50011">
    <property type="entry name" value="PROTEIN_KINASE_DOM"/>
    <property type="match status" value="1"/>
</dbReference>
<dbReference type="Gene3D" id="3.30.200.20">
    <property type="entry name" value="Phosphorylase Kinase, domain 1"/>
    <property type="match status" value="1"/>
</dbReference>
<dbReference type="Gene3D" id="1.10.510.10">
    <property type="entry name" value="Transferase(Phosphotransferase) domain 1"/>
    <property type="match status" value="1"/>
</dbReference>
<keyword evidence="5" id="KW-0067">ATP-binding</keyword>
<dbReference type="EMBL" id="KN847042">
    <property type="protein sequence ID" value="KIW30593.1"/>
    <property type="molecule type" value="Genomic_DNA"/>
</dbReference>
<dbReference type="OrthoDB" id="4161460at2759"/>
<protein>
    <recommendedName>
        <fullName evidence="1">non-specific serine/threonine protein kinase</fullName>
        <ecNumber evidence="1">2.7.11.1</ecNumber>
    </recommendedName>
</protein>
<dbReference type="InterPro" id="IPR050660">
    <property type="entry name" value="NEK_Ser/Thr_kinase"/>
</dbReference>
<keyword evidence="2" id="KW-0808">Transferase</keyword>
<feature type="compositionally biased region" description="Low complexity" evidence="6">
    <location>
        <begin position="568"/>
        <end position="581"/>
    </location>
</feature>
<evidence type="ECO:0000256" key="6">
    <source>
        <dbReference type="SAM" id="MobiDB-lite"/>
    </source>
</evidence>
<dbReference type="GeneID" id="27345521"/>
<feature type="region of interest" description="Disordered" evidence="6">
    <location>
        <begin position="181"/>
        <end position="201"/>
    </location>
</feature>
<feature type="compositionally biased region" description="Polar residues" evidence="6">
    <location>
        <begin position="181"/>
        <end position="191"/>
    </location>
</feature>
<dbReference type="InterPro" id="IPR000719">
    <property type="entry name" value="Prot_kinase_dom"/>
</dbReference>
<reference evidence="8 9" key="1">
    <citation type="submission" date="2015-01" db="EMBL/GenBank/DDBJ databases">
        <title>The Genome Sequence of Cladophialophora immunda CBS83496.</title>
        <authorList>
            <consortium name="The Broad Institute Genomics Platform"/>
            <person name="Cuomo C."/>
            <person name="de Hoog S."/>
            <person name="Gorbushina A."/>
            <person name="Stielow B."/>
            <person name="Teixiera M."/>
            <person name="Abouelleil A."/>
            <person name="Chapman S.B."/>
            <person name="Priest M."/>
            <person name="Young S.K."/>
            <person name="Wortman J."/>
            <person name="Nusbaum C."/>
            <person name="Birren B."/>
        </authorList>
    </citation>
    <scope>NUCLEOTIDE SEQUENCE [LARGE SCALE GENOMIC DNA]</scope>
    <source>
        <strain evidence="8 9">CBS 83496</strain>
    </source>
</reference>
<dbReference type="AlphaFoldDB" id="A0A0D2CHK8"/>
<dbReference type="SUPFAM" id="SSF56112">
    <property type="entry name" value="Protein kinase-like (PK-like)"/>
    <property type="match status" value="1"/>
</dbReference>
<dbReference type="InterPro" id="IPR008271">
    <property type="entry name" value="Ser/Thr_kinase_AS"/>
</dbReference>
<sequence>MVDAVDFEKYAGHDGSRWSGKSVMRQFLDDKIFFEWNTGERNMNYDFGNNGRLPMVFLRQLDRVKSQDASIEHWKMADNHGFKHHFAVKRVTARKISSRKKAQAEVENMKTFRHPHIVVLLGTYRYQGLLNIMIFPVACCDLGDYMKSISKNYTTHQRQVKTSSAPEPLGQCGRIYTDSLDVNSLDSTGSPGDSEEPETMQLQHQYSWPLKQHFAAQLKQLAKYFVCLCQTLSYVQAADVRHKDIKPANILVDLSGNVVLTDFGISRHFDKGVAHATEDKPIGTARYSCPELGLKKERDDYSDVFSLGCVFIEMASLILGRSLREFKAYRRRTVNEKSNYDYPLTLEKVHRWIDMLSNTTVSSPEVCKALPPSLIIEVVGALPKIKEMLDFSPHKRPSSHGLWTAFDFPSLDLCEDCNPRHPGAWPLSADQKLAEEKTKKTRAVQPRIQANRTSSVQSIPEDRVPEVVSNSQEAGNTLSRTRSPDQMRTIESVQFPLPAHRLPMQQPSSLKNVTAMTPPTNETSADNGLSINEVEPDLRSSGATKNVAFAEADHDPAELANKSRDKTNPNAANLPAPNGAPVWTGRRRRPSKPSVVASENDATRQNHSASRSSEELEQNLPRRATDKSETSWASDSSGRRRQRYRRRQRNTSSATNIIAEVPVKPDGSAKQPPLPSAGNSNHAMPSSTGLGGKTGARSTPNPLPECDHEEDIILFDVSIPKVSITKFKVLRDHVEKRHRDWRRYNLPSGALFFDANENDKSLIEARAPLGTLGWWVNNVRRRFFPGQLSYIYLINFTSA</sequence>
<feature type="compositionally biased region" description="Polar residues" evidence="6">
    <location>
        <begin position="677"/>
        <end position="688"/>
    </location>
</feature>
<dbReference type="GO" id="GO:0005524">
    <property type="term" value="F:ATP binding"/>
    <property type="evidence" value="ECO:0007669"/>
    <property type="project" value="UniProtKB-KW"/>
</dbReference>
<dbReference type="PROSITE" id="PS00108">
    <property type="entry name" value="PROTEIN_KINASE_ST"/>
    <property type="match status" value="1"/>
</dbReference>
<feature type="compositionally biased region" description="Basic and acidic residues" evidence="6">
    <location>
        <begin position="551"/>
        <end position="567"/>
    </location>
</feature>
<dbReference type="SMART" id="SM00220">
    <property type="entry name" value="S_TKc"/>
    <property type="match status" value="1"/>
</dbReference>
<dbReference type="GO" id="GO:0004674">
    <property type="term" value="F:protein serine/threonine kinase activity"/>
    <property type="evidence" value="ECO:0007669"/>
    <property type="project" value="UniProtKB-EC"/>
</dbReference>
<evidence type="ECO:0000256" key="1">
    <source>
        <dbReference type="ARBA" id="ARBA00012513"/>
    </source>
</evidence>
<dbReference type="EC" id="2.7.11.1" evidence="1"/>
<dbReference type="RefSeq" id="XP_016250809.1">
    <property type="nucleotide sequence ID" value="XM_016393290.1"/>
</dbReference>
<evidence type="ECO:0000256" key="4">
    <source>
        <dbReference type="ARBA" id="ARBA00022777"/>
    </source>
</evidence>
<dbReference type="Proteomes" id="UP000054466">
    <property type="component" value="Unassembled WGS sequence"/>
</dbReference>
<evidence type="ECO:0000313" key="9">
    <source>
        <dbReference type="Proteomes" id="UP000054466"/>
    </source>
</evidence>
<dbReference type="HOGENOM" id="CLU_351953_0_0_1"/>
<gene>
    <name evidence="8" type="ORF">PV07_06327</name>
</gene>
<dbReference type="CDD" id="cd00180">
    <property type="entry name" value="PKc"/>
    <property type="match status" value="1"/>
</dbReference>
<evidence type="ECO:0000256" key="5">
    <source>
        <dbReference type="ARBA" id="ARBA00022840"/>
    </source>
</evidence>
<evidence type="ECO:0000256" key="3">
    <source>
        <dbReference type="ARBA" id="ARBA00022741"/>
    </source>
</evidence>
<feature type="compositionally biased region" description="Polar residues" evidence="6">
    <location>
        <begin position="468"/>
        <end position="492"/>
    </location>
</feature>
<dbReference type="InterPro" id="IPR001245">
    <property type="entry name" value="Ser-Thr/Tyr_kinase_cat_dom"/>
</dbReference>
<dbReference type="PANTHER" id="PTHR43671">
    <property type="entry name" value="SERINE/THREONINE-PROTEIN KINASE NEK"/>
    <property type="match status" value="1"/>
</dbReference>